<dbReference type="Gene3D" id="3.40.50.1970">
    <property type="match status" value="1"/>
</dbReference>
<evidence type="ECO:0000313" key="7">
    <source>
        <dbReference type="Proteomes" id="UP000297972"/>
    </source>
</evidence>
<keyword evidence="7" id="KW-1185">Reference proteome</keyword>
<protein>
    <submittedName>
        <fullName evidence="6">Maleylacetate reductase</fullName>
    </submittedName>
</protein>
<reference evidence="6 7" key="1">
    <citation type="submission" date="2019-03" db="EMBL/GenBank/DDBJ databases">
        <authorList>
            <person name="Li J."/>
        </authorList>
    </citation>
    <scope>NUCLEOTIDE SEQUENCE [LARGE SCALE GENOMIC DNA]</scope>
    <source>
        <strain evidence="6 7">3058</strain>
    </source>
</reference>
<dbReference type="OrthoDB" id="3812122at2"/>
<dbReference type="Pfam" id="PF25137">
    <property type="entry name" value="ADH_Fe_C"/>
    <property type="match status" value="1"/>
</dbReference>
<sequence>MTDLTQGFTYQGAPSRVLFGVGMLARVAAEIEGMGCKRAFLLSTPFQAADIATLAKEIGPLVAGTFTDAQMHTPVDVTKQALAVFEACGADCIVSMGGGSTIGLGKAIAWRNDAPHLVIATTYAGSEVTDILGQTEGGVKSTVRDLKIRPEVVIYDAALTTGLPIGMSVSSGLNAMAHAIEGLYAPDANPVTSLMAVEGIRALKAALPLIVRTPDDIEARSSALYGSWLCGVVLGSVAMSLHHKLCHTLGGACDLPHAETHAILLPHTAAYNASAAARELSPASALFGGDLSGGLYDLSSDLNAPRALRDLGLDRGALDHVADLAVRNPYSNPRDVTRDGIMGLLLRAYDGTRPEQT</sequence>
<dbReference type="Pfam" id="PF00465">
    <property type="entry name" value="Fe-ADH"/>
    <property type="match status" value="1"/>
</dbReference>
<dbReference type="InterPro" id="IPR001670">
    <property type="entry name" value="ADH_Fe/GldA"/>
</dbReference>
<evidence type="ECO:0000256" key="3">
    <source>
        <dbReference type="ARBA" id="ARBA00023027"/>
    </source>
</evidence>
<dbReference type="SUPFAM" id="SSF56796">
    <property type="entry name" value="Dehydroquinate synthase-like"/>
    <property type="match status" value="1"/>
</dbReference>
<dbReference type="GO" id="GO:0046872">
    <property type="term" value="F:metal ion binding"/>
    <property type="evidence" value="ECO:0007669"/>
    <property type="project" value="InterPro"/>
</dbReference>
<dbReference type="InterPro" id="IPR034786">
    <property type="entry name" value="MAR"/>
</dbReference>
<name>A0A4Z1CTP4_9RHOB</name>
<keyword evidence="3" id="KW-0520">NAD</keyword>
<dbReference type="RefSeq" id="WP_135815873.1">
    <property type="nucleotide sequence ID" value="NZ_SRPG01000001.1"/>
</dbReference>
<evidence type="ECO:0000259" key="5">
    <source>
        <dbReference type="Pfam" id="PF25137"/>
    </source>
</evidence>
<dbReference type="PANTHER" id="PTHR11496:SF102">
    <property type="entry name" value="ALCOHOL DEHYDROGENASE 4"/>
    <property type="match status" value="1"/>
</dbReference>
<dbReference type="GO" id="GO:0004022">
    <property type="term" value="F:alcohol dehydrogenase (NAD+) activity"/>
    <property type="evidence" value="ECO:0007669"/>
    <property type="project" value="TreeGrafter"/>
</dbReference>
<dbReference type="GO" id="GO:0018506">
    <property type="term" value="F:maleylacetate reductase activity"/>
    <property type="evidence" value="ECO:0007669"/>
    <property type="project" value="InterPro"/>
</dbReference>
<evidence type="ECO:0000313" key="6">
    <source>
        <dbReference type="EMBL" id="TGN68751.1"/>
    </source>
</evidence>
<evidence type="ECO:0000256" key="2">
    <source>
        <dbReference type="ARBA" id="ARBA00023002"/>
    </source>
</evidence>
<comment type="similarity">
    <text evidence="1">Belongs to the iron-containing alcohol dehydrogenase family.</text>
</comment>
<evidence type="ECO:0000259" key="4">
    <source>
        <dbReference type="Pfam" id="PF00465"/>
    </source>
</evidence>
<dbReference type="InterPro" id="IPR056798">
    <property type="entry name" value="ADH_Fe_C"/>
</dbReference>
<accession>A0A4Z1CTP4</accession>
<dbReference type="AlphaFoldDB" id="A0A4Z1CTP4"/>
<feature type="domain" description="Fe-containing alcohol dehydrogenase-like C-terminal" evidence="5">
    <location>
        <begin position="169"/>
        <end position="349"/>
    </location>
</feature>
<gene>
    <name evidence="6" type="ORF">E4L95_00195</name>
</gene>
<dbReference type="Gene3D" id="1.20.1090.10">
    <property type="entry name" value="Dehydroquinate synthase-like - alpha domain"/>
    <property type="match status" value="1"/>
</dbReference>
<dbReference type="PANTHER" id="PTHR11496">
    <property type="entry name" value="ALCOHOL DEHYDROGENASE"/>
    <property type="match status" value="1"/>
</dbReference>
<dbReference type="InterPro" id="IPR039697">
    <property type="entry name" value="Alcohol_dehydrogenase_Fe"/>
</dbReference>
<dbReference type="CDD" id="cd08177">
    <property type="entry name" value="MAR"/>
    <property type="match status" value="1"/>
</dbReference>
<comment type="caution">
    <text evidence="6">The sequence shown here is derived from an EMBL/GenBank/DDBJ whole genome shotgun (WGS) entry which is preliminary data.</text>
</comment>
<dbReference type="Proteomes" id="UP000297972">
    <property type="component" value="Unassembled WGS sequence"/>
</dbReference>
<proteinExistence type="inferred from homology"/>
<dbReference type="EMBL" id="SRPG01000001">
    <property type="protein sequence ID" value="TGN68751.1"/>
    <property type="molecule type" value="Genomic_DNA"/>
</dbReference>
<evidence type="ECO:0000256" key="1">
    <source>
        <dbReference type="ARBA" id="ARBA00007358"/>
    </source>
</evidence>
<feature type="domain" description="Alcohol dehydrogenase iron-type/glycerol dehydrogenase GldA" evidence="4">
    <location>
        <begin position="14"/>
        <end position="156"/>
    </location>
</feature>
<organism evidence="6 7">
    <name type="scientific">Paracoccus liaowanqingii</name>
    <dbReference type="NCBI Taxonomy" id="2560053"/>
    <lineage>
        <taxon>Bacteria</taxon>
        <taxon>Pseudomonadati</taxon>
        <taxon>Pseudomonadota</taxon>
        <taxon>Alphaproteobacteria</taxon>
        <taxon>Rhodobacterales</taxon>
        <taxon>Paracoccaceae</taxon>
        <taxon>Paracoccus</taxon>
    </lineage>
</organism>
<keyword evidence="2" id="KW-0560">Oxidoreductase</keyword>